<keyword evidence="4" id="KW-0597">Phosphoprotein</keyword>
<dbReference type="InterPro" id="IPR045851">
    <property type="entry name" value="AMP-bd_C_sf"/>
</dbReference>
<sequence length="1294" mass="147537">LEGKSIRVKDRFGNYGLVGILLYRTQSTKLIVDTLLLSCRVLGRGVEYEMVKYLGQVAQEKNLSPIEIPYYPTAKNQPVKDFLEKIAKKQSQPTEKGELFEFASEELVNLSFTAKEPEASRTQKSPNLVEKTSFVAPCELLREIGTKLRNPEEIWHDIAERQQNIRSEKIGEYVPPRNQLEEQLALIWQEVLKVDRVGIYDNFFELGGNSLLATQVISRIRESFQLEVSLKILFEAPTIYLLHDQLPDTQLTESNAIISIDRNQKLPLSFAQERLWFLDKFEEQSNAYHEGGAIRLIGNLNIKLLNQSFAEIIRRHEILRTNFSVTDAQAYQVIDTQKTLVVHEIDLSELSVEKQLEKTQEITIQKFQTPFNLKRDLLLRVTLIKLAENQHILLVVMHHIICDGWSFKVLIQELSTLYTAYQNNQPSPLPELTIQYADFAAWQKQELKAEKLEQQLNYWKQQLSEIPPLLELPTDHPRPAIQTFEGSKFNFTFSSELSQKLQELSQQMGVTLFMTLLSAFSILLCRYSRQEEIAIGSPIANRNRAEIEPLIGFFVNTLVMRINLENNPTVTELLQKVRRICLEGYAHQDVPFEKLVEETQPARNLSHSPLFQVMFALQKAPVEELKLPGLSLLPVDIDNGIAKFDLTLSMEETSSGLKGFWEYNTNLFEKETIERMFENFQVLLEGMVNNPDEKVAKLPLLTEGEKQQILVEWNETEAEYPKDKCIHQLFEEQVERTPNAIAVVYENQQLTYQELNEKANQLGHYLQKLGVKPDTLVGICVERSMEMVIGLLGILKAGGAYVPIDPNYPQERIEYMLEDSGIRILVTQESFRPLYSEFSTQLISLDTDQQKWERENQTNPIHQTHSHHLAYINYTSGSTGQPKGVMIPHRGVIRLLINSDYVELDEAKTFLHLSPIAFDASTFEIWGALLYGGKCIIFPEKIPTALTLKEAINQYQVTTLWLTAALFNLVIDELPEAFIRVKELLTGGEALSVHHVKKALQALPSTQLINGYGPTENTTFTCCYSIPSFLESKVSSILIGRPINNTQIYILDPNLQPVPVGVPGELHIGGDGLARGYLNRPDLTAEKFIPNPFGTGKLYKTGDLCRYRRDGNIEYIGRIDHQVKIRGFRIELGEIETQLSNHPEIRESVVIAREDAPGNKQLVAYLVSDEMSQSSVTQTLRDCLKEQLPDYMIPSAFVLLEKLPLTPNGKIDRRALPAPDSNRRGQENYIAPQTPTQELLANIWQTILKIEKISLKDNFFELGGHSLLATQIISRVRETFSLDLPIRALFETPP</sequence>
<dbReference type="Gene3D" id="3.30.559.10">
    <property type="entry name" value="Chloramphenicol acetyltransferase-like domain"/>
    <property type="match status" value="1"/>
</dbReference>
<name>A3IZW4_9CHRO</name>
<dbReference type="SUPFAM" id="SSF52777">
    <property type="entry name" value="CoA-dependent acyltransferases"/>
    <property type="match status" value="2"/>
</dbReference>
<dbReference type="Gene3D" id="2.30.38.10">
    <property type="entry name" value="Luciferase, Domain 3"/>
    <property type="match status" value="1"/>
</dbReference>
<dbReference type="eggNOG" id="COG1020">
    <property type="taxonomic scope" value="Bacteria"/>
</dbReference>
<dbReference type="Gene3D" id="3.30.300.30">
    <property type="match status" value="1"/>
</dbReference>
<dbReference type="Gene3D" id="3.40.50.980">
    <property type="match status" value="2"/>
</dbReference>
<evidence type="ECO:0000256" key="4">
    <source>
        <dbReference type="ARBA" id="ARBA00022553"/>
    </source>
</evidence>
<evidence type="ECO:0000256" key="5">
    <source>
        <dbReference type="SAM" id="MobiDB-lite"/>
    </source>
</evidence>
<dbReference type="Pfam" id="PF00668">
    <property type="entry name" value="Condensation"/>
    <property type="match status" value="1"/>
</dbReference>
<dbReference type="GO" id="GO:0043041">
    <property type="term" value="P:amino acid activation for nonribosomal peptide biosynthetic process"/>
    <property type="evidence" value="ECO:0007669"/>
    <property type="project" value="TreeGrafter"/>
</dbReference>
<dbReference type="SUPFAM" id="SSF47336">
    <property type="entry name" value="ACP-like"/>
    <property type="match status" value="2"/>
</dbReference>
<dbReference type="FunFam" id="3.30.559.10:FF:000012">
    <property type="entry name" value="Non-ribosomal peptide synthetase"/>
    <property type="match status" value="1"/>
</dbReference>
<dbReference type="InterPro" id="IPR000873">
    <property type="entry name" value="AMP-dep_synth/lig_dom"/>
</dbReference>
<reference evidence="7 8" key="1">
    <citation type="submission" date="2007-03" db="EMBL/GenBank/DDBJ databases">
        <authorList>
            <person name="Stal L."/>
            <person name="Ferriera S."/>
            <person name="Johnson J."/>
            <person name="Kravitz S."/>
            <person name="Beeson K."/>
            <person name="Sutton G."/>
            <person name="Rogers Y.-H."/>
            <person name="Friedman R."/>
            <person name="Frazier M."/>
            <person name="Venter J.C."/>
        </authorList>
    </citation>
    <scope>NUCLEOTIDE SEQUENCE [LARGE SCALE GENOMIC DNA]</scope>
    <source>
        <strain evidence="7 8">CCY0110</strain>
    </source>
</reference>
<protein>
    <submittedName>
        <fullName evidence="7">Non-ribosomal peptide synthase</fullName>
    </submittedName>
</protein>
<keyword evidence="3" id="KW-0596">Phosphopantetheine</keyword>
<gene>
    <name evidence="7" type="ORF">CY0110_07826</name>
</gene>
<feature type="region of interest" description="Disordered" evidence="5">
    <location>
        <begin position="1213"/>
        <end position="1232"/>
    </location>
</feature>
<comment type="similarity">
    <text evidence="2">Belongs to the ATP-dependent AMP-binding enzyme family.</text>
</comment>
<dbReference type="InterPro" id="IPR025110">
    <property type="entry name" value="AMP-bd_C"/>
</dbReference>
<dbReference type="InterPro" id="IPR010071">
    <property type="entry name" value="AA_adenyl_dom"/>
</dbReference>
<feature type="compositionally biased region" description="Basic and acidic residues" evidence="5">
    <location>
        <begin position="1213"/>
        <end position="1226"/>
    </location>
</feature>
<dbReference type="NCBIfam" id="TIGR01733">
    <property type="entry name" value="AA-adenyl-dom"/>
    <property type="match status" value="1"/>
</dbReference>
<evidence type="ECO:0000313" key="7">
    <source>
        <dbReference type="EMBL" id="EAZ87983.1"/>
    </source>
</evidence>
<dbReference type="GO" id="GO:0044550">
    <property type="term" value="P:secondary metabolite biosynthetic process"/>
    <property type="evidence" value="ECO:0007669"/>
    <property type="project" value="UniProtKB-ARBA"/>
</dbReference>
<dbReference type="GO" id="GO:0008610">
    <property type="term" value="P:lipid biosynthetic process"/>
    <property type="evidence" value="ECO:0007669"/>
    <property type="project" value="UniProtKB-ARBA"/>
</dbReference>
<dbReference type="CDD" id="cd12117">
    <property type="entry name" value="A_NRPS_Srf_like"/>
    <property type="match status" value="1"/>
</dbReference>
<organism evidence="7 8">
    <name type="scientific">Crocosphaera chwakensis CCY0110</name>
    <dbReference type="NCBI Taxonomy" id="391612"/>
    <lineage>
        <taxon>Bacteria</taxon>
        <taxon>Bacillati</taxon>
        <taxon>Cyanobacteriota</taxon>
        <taxon>Cyanophyceae</taxon>
        <taxon>Oscillatoriophycideae</taxon>
        <taxon>Chroococcales</taxon>
        <taxon>Aphanothecaceae</taxon>
        <taxon>Crocosphaera</taxon>
        <taxon>Crocosphaera chwakensis</taxon>
    </lineage>
</organism>
<dbReference type="Gene3D" id="1.10.1200.10">
    <property type="entry name" value="ACP-like"/>
    <property type="match status" value="2"/>
</dbReference>
<dbReference type="FunFam" id="1.10.1200.10:FF:000005">
    <property type="entry name" value="Nonribosomal peptide synthetase 1"/>
    <property type="match status" value="2"/>
</dbReference>
<dbReference type="SUPFAM" id="SSF56801">
    <property type="entry name" value="Acetyl-CoA synthetase-like"/>
    <property type="match status" value="1"/>
</dbReference>
<evidence type="ECO:0000256" key="2">
    <source>
        <dbReference type="ARBA" id="ARBA00006432"/>
    </source>
</evidence>
<dbReference type="Pfam" id="PF13193">
    <property type="entry name" value="AMP-binding_C"/>
    <property type="match status" value="1"/>
</dbReference>
<proteinExistence type="inferred from homology"/>
<feature type="domain" description="Carrier" evidence="6">
    <location>
        <begin position="1231"/>
        <end position="1294"/>
    </location>
</feature>
<dbReference type="GO" id="GO:0003824">
    <property type="term" value="F:catalytic activity"/>
    <property type="evidence" value="ECO:0007669"/>
    <property type="project" value="InterPro"/>
</dbReference>
<dbReference type="Pfam" id="PF00501">
    <property type="entry name" value="AMP-binding"/>
    <property type="match status" value="1"/>
</dbReference>
<dbReference type="FunFam" id="2.30.38.10:FF:000001">
    <property type="entry name" value="Non-ribosomal peptide synthetase PvdI"/>
    <property type="match status" value="1"/>
</dbReference>
<dbReference type="FunFam" id="3.30.300.30:FF:000010">
    <property type="entry name" value="Enterobactin synthetase component F"/>
    <property type="match status" value="1"/>
</dbReference>
<dbReference type="EMBL" id="AAXW01000123">
    <property type="protein sequence ID" value="EAZ87983.1"/>
    <property type="molecule type" value="Genomic_DNA"/>
</dbReference>
<accession>A3IZW4</accession>
<feature type="domain" description="Carrier" evidence="6">
    <location>
        <begin position="175"/>
        <end position="250"/>
    </location>
</feature>
<dbReference type="PANTHER" id="PTHR45527">
    <property type="entry name" value="NONRIBOSOMAL PEPTIDE SYNTHETASE"/>
    <property type="match status" value="1"/>
</dbReference>
<dbReference type="PROSITE" id="PS00012">
    <property type="entry name" value="PHOSPHOPANTETHEINE"/>
    <property type="match status" value="2"/>
</dbReference>
<dbReference type="OrthoDB" id="9757538at2"/>
<dbReference type="InterPro" id="IPR036736">
    <property type="entry name" value="ACP-like_sf"/>
</dbReference>
<dbReference type="GO" id="GO:0031177">
    <property type="term" value="F:phosphopantetheine binding"/>
    <property type="evidence" value="ECO:0007669"/>
    <property type="project" value="TreeGrafter"/>
</dbReference>
<dbReference type="Pfam" id="PF00550">
    <property type="entry name" value="PP-binding"/>
    <property type="match status" value="2"/>
</dbReference>
<keyword evidence="8" id="KW-1185">Reference proteome</keyword>
<evidence type="ECO:0000256" key="3">
    <source>
        <dbReference type="ARBA" id="ARBA00022450"/>
    </source>
</evidence>
<dbReference type="PANTHER" id="PTHR45527:SF14">
    <property type="entry name" value="PLIPASTATIN SYNTHASE SUBUNIT B"/>
    <property type="match status" value="1"/>
</dbReference>
<dbReference type="CDD" id="cd19531">
    <property type="entry name" value="LCL_NRPS-like"/>
    <property type="match status" value="1"/>
</dbReference>
<comment type="cofactor">
    <cofactor evidence="1">
        <name>pantetheine 4'-phosphate</name>
        <dbReference type="ChEBI" id="CHEBI:47942"/>
    </cofactor>
</comment>
<evidence type="ECO:0000313" key="8">
    <source>
        <dbReference type="Proteomes" id="UP000003781"/>
    </source>
</evidence>
<dbReference type="Proteomes" id="UP000003781">
    <property type="component" value="Unassembled WGS sequence"/>
</dbReference>
<dbReference type="InterPro" id="IPR006162">
    <property type="entry name" value="Ppantetheine_attach_site"/>
</dbReference>
<dbReference type="InterPro" id="IPR020845">
    <property type="entry name" value="AMP-binding_CS"/>
</dbReference>
<dbReference type="PROSITE" id="PS00455">
    <property type="entry name" value="AMP_BINDING"/>
    <property type="match status" value="1"/>
</dbReference>
<dbReference type="FunFam" id="3.40.50.12780:FF:000012">
    <property type="entry name" value="Non-ribosomal peptide synthetase"/>
    <property type="match status" value="1"/>
</dbReference>
<evidence type="ECO:0000256" key="1">
    <source>
        <dbReference type="ARBA" id="ARBA00001957"/>
    </source>
</evidence>
<dbReference type="PROSITE" id="PS50075">
    <property type="entry name" value="CARRIER"/>
    <property type="match status" value="2"/>
</dbReference>
<dbReference type="GO" id="GO:0005829">
    <property type="term" value="C:cytosol"/>
    <property type="evidence" value="ECO:0007669"/>
    <property type="project" value="TreeGrafter"/>
</dbReference>
<dbReference type="FunFam" id="3.40.50.980:FF:000001">
    <property type="entry name" value="Non-ribosomal peptide synthetase"/>
    <property type="match status" value="1"/>
</dbReference>
<dbReference type="Gene3D" id="3.30.559.30">
    <property type="entry name" value="Nonribosomal peptide synthetase, condensation domain"/>
    <property type="match status" value="1"/>
</dbReference>
<dbReference type="InterPro" id="IPR023213">
    <property type="entry name" value="CAT-like_dom_sf"/>
</dbReference>
<dbReference type="InterPro" id="IPR001242">
    <property type="entry name" value="Condensation_dom"/>
</dbReference>
<evidence type="ECO:0000259" key="6">
    <source>
        <dbReference type="PROSITE" id="PS50075"/>
    </source>
</evidence>
<comment type="caution">
    <text evidence="7">The sequence shown here is derived from an EMBL/GenBank/DDBJ whole genome shotgun (WGS) entry which is preliminary data.</text>
</comment>
<feature type="non-terminal residue" evidence="7">
    <location>
        <position position="1"/>
    </location>
</feature>
<dbReference type="InterPro" id="IPR009081">
    <property type="entry name" value="PP-bd_ACP"/>
</dbReference>